<evidence type="ECO:0000256" key="4">
    <source>
        <dbReference type="ARBA" id="ARBA00022763"/>
    </source>
</evidence>
<protein>
    <recommendedName>
        <fullName evidence="10">RecA family profile 1 domain-containing protein</fullName>
    </recommendedName>
</protein>
<dbReference type="InterPro" id="IPR047323">
    <property type="entry name" value="Rad51D_C"/>
</dbReference>
<gene>
    <name evidence="11" type="ORF">SNE40_006355</name>
</gene>
<dbReference type="GO" id="GO:0033063">
    <property type="term" value="C:Rad51B-Rad51C-Rad51D-XRCC2 complex"/>
    <property type="evidence" value="ECO:0007669"/>
    <property type="project" value="TreeGrafter"/>
</dbReference>
<keyword evidence="4" id="KW-0227">DNA damage</keyword>
<dbReference type="InterPro" id="IPR027417">
    <property type="entry name" value="P-loop_NTPase"/>
</dbReference>
<name>A0AAN8Q621_PATCE</name>
<evidence type="ECO:0000313" key="11">
    <source>
        <dbReference type="EMBL" id="KAK6183750.1"/>
    </source>
</evidence>
<dbReference type="Pfam" id="PF08423">
    <property type="entry name" value="Rad51"/>
    <property type="match status" value="1"/>
</dbReference>
<evidence type="ECO:0000256" key="9">
    <source>
        <dbReference type="ARBA" id="ARBA00023242"/>
    </source>
</evidence>
<evidence type="ECO:0000256" key="6">
    <source>
        <dbReference type="ARBA" id="ARBA00023125"/>
    </source>
</evidence>
<keyword evidence="5" id="KW-0067">ATP-binding</keyword>
<dbReference type="GO" id="GO:0005524">
    <property type="term" value="F:ATP binding"/>
    <property type="evidence" value="ECO:0007669"/>
    <property type="project" value="UniProtKB-KW"/>
</dbReference>
<dbReference type="Proteomes" id="UP001347796">
    <property type="component" value="Unassembled WGS sequence"/>
</dbReference>
<dbReference type="GO" id="GO:0007131">
    <property type="term" value="P:reciprocal meiotic recombination"/>
    <property type="evidence" value="ECO:0007669"/>
    <property type="project" value="TreeGrafter"/>
</dbReference>
<dbReference type="GO" id="GO:0005815">
    <property type="term" value="C:microtubule organizing center"/>
    <property type="evidence" value="ECO:0007669"/>
    <property type="project" value="TreeGrafter"/>
</dbReference>
<dbReference type="Gene3D" id="3.40.50.300">
    <property type="entry name" value="P-loop containing nucleotide triphosphate hydrolases"/>
    <property type="match status" value="1"/>
</dbReference>
<evidence type="ECO:0000259" key="10">
    <source>
        <dbReference type="PROSITE" id="PS50162"/>
    </source>
</evidence>
<keyword evidence="7" id="KW-0233">DNA recombination</keyword>
<dbReference type="InterPro" id="IPR048943">
    <property type="entry name" value="RAD51D_N"/>
</dbReference>
<comment type="subcellular location">
    <subcellularLocation>
        <location evidence="1">Nucleus</location>
    </subcellularLocation>
</comment>
<accession>A0AAN8Q621</accession>
<reference evidence="11 12" key="1">
    <citation type="submission" date="2024-01" db="EMBL/GenBank/DDBJ databases">
        <title>The genome of the rayed Mediterranean limpet Patella caerulea (Linnaeus, 1758).</title>
        <authorList>
            <person name="Anh-Thu Weber A."/>
            <person name="Halstead-Nussloch G."/>
        </authorList>
    </citation>
    <scope>NUCLEOTIDE SEQUENCE [LARGE SCALE GENOMIC DNA]</scope>
    <source>
        <strain evidence="11">AATW-2023a</strain>
        <tissue evidence="11">Whole specimen</tissue>
    </source>
</reference>
<dbReference type="InterPro" id="IPR051988">
    <property type="entry name" value="HRR_RAD51_Paralog"/>
</dbReference>
<keyword evidence="9" id="KW-0539">Nucleus</keyword>
<dbReference type="PANTHER" id="PTHR46457">
    <property type="entry name" value="DNA REPAIR PROTEIN RAD51 HOMOLOG 4"/>
    <property type="match status" value="1"/>
</dbReference>
<keyword evidence="12" id="KW-1185">Reference proteome</keyword>
<evidence type="ECO:0000256" key="8">
    <source>
        <dbReference type="ARBA" id="ARBA00023204"/>
    </source>
</evidence>
<dbReference type="GO" id="GO:0005657">
    <property type="term" value="C:replication fork"/>
    <property type="evidence" value="ECO:0007669"/>
    <property type="project" value="TreeGrafter"/>
</dbReference>
<dbReference type="GO" id="GO:0000400">
    <property type="term" value="F:four-way junction DNA binding"/>
    <property type="evidence" value="ECO:0007669"/>
    <property type="project" value="TreeGrafter"/>
</dbReference>
<dbReference type="GO" id="GO:0042148">
    <property type="term" value="P:DNA strand invasion"/>
    <property type="evidence" value="ECO:0007669"/>
    <property type="project" value="TreeGrafter"/>
</dbReference>
<dbReference type="GO" id="GO:0003697">
    <property type="term" value="F:single-stranded DNA binding"/>
    <property type="evidence" value="ECO:0007669"/>
    <property type="project" value="TreeGrafter"/>
</dbReference>
<evidence type="ECO:0000256" key="2">
    <source>
        <dbReference type="ARBA" id="ARBA00007095"/>
    </source>
</evidence>
<dbReference type="GO" id="GO:0140664">
    <property type="term" value="F:ATP-dependent DNA damage sensor activity"/>
    <property type="evidence" value="ECO:0007669"/>
    <property type="project" value="InterPro"/>
</dbReference>
<organism evidence="11 12">
    <name type="scientific">Patella caerulea</name>
    <name type="common">Rayed Mediterranean limpet</name>
    <dbReference type="NCBI Taxonomy" id="87958"/>
    <lineage>
        <taxon>Eukaryota</taxon>
        <taxon>Metazoa</taxon>
        <taxon>Spiralia</taxon>
        <taxon>Lophotrochozoa</taxon>
        <taxon>Mollusca</taxon>
        <taxon>Gastropoda</taxon>
        <taxon>Patellogastropoda</taxon>
        <taxon>Patelloidea</taxon>
        <taxon>Patellidae</taxon>
        <taxon>Patella</taxon>
    </lineage>
</organism>
<dbReference type="Pfam" id="PF21794">
    <property type="entry name" value="RAD51D_N"/>
    <property type="match status" value="1"/>
</dbReference>
<dbReference type="SUPFAM" id="SSF52540">
    <property type="entry name" value="P-loop containing nucleoside triphosphate hydrolases"/>
    <property type="match status" value="1"/>
</dbReference>
<keyword evidence="3" id="KW-0547">Nucleotide-binding</keyword>
<sequence>MALLKVFISSLITEKALQVFEEKGIRTVTDFLGRDLEEVSQENALPFKDLVAMKRHILVKLSSSIRNGRELLQCVDSGIVYLSTGIKRLDDLLNGGIYIGEVTEICGGIAVGKTQICLSCLYYTTAVKQANVIYIDTSCSFSSTRVLELAGQKNQNEEEILSRVKHCACSDIFEIFQIIEEIRSGLDKKSDVFYSNIKLVIVDCIASVIYPILGGNQIDGHSQMVQISQKLKILAVDYSVAVLVTNNVVSSDDGKWLPSLGRTWSHVPHTRIILSSDNHQPGQRKATLVKSSRSSVPNNIKFYLPQGIT</sequence>
<keyword evidence="8" id="KW-0234">DNA repair</keyword>
<evidence type="ECO:0000256" key="7">
    <source>
        <dbReference type="ARBA" id="ARBA00023172"/>
    </source>
</evidence>
<dbReference type="GO" id="GO:0000723">
    <property type="term" value="P:telomere maintenance"/>
    <property type="evidence" value="ECO:0007669"/>
    <property type="project" value="TreeGrafter"/>
</dbReference>
<evidence type="ECO:0000256" key="1">
    <source>
        <dbReference type="ARBA" id="ARBA00004123"/>
    </source>
</evidence>
<evidence type="ECO:0000256" key="5">
    <source>
        <dbReference type="ARBA" id="ARBA00022840"/>
    </source>
</evidence>
<comment type="similarity">
    <text evidence="2">Belongs to the RecA family. RAD51 subfamily.</text>
</comment>
<feature type="domain" description="RecA family profile 1" evidence="10">
    <location>
        <begin position="78"/>
        <end position="248"/>
    </location>
</feature>
<proteinExistence type="inferred from homology"/>
<dbReference type="InterPro" id="IPR020588">
    <property type="entry name" value="RecA_ATP-bd"/>
</dbReference>
<evidence type="ECO:0000313" key="12">
    <source>
        <dbReference type="Proteomes" id="UP001347796"/>
    </source>
</evidence>
<dbReference type="PANTHER" id="PTHR46457:SF1">
    <property type="entry name" value="DNA REPAIR PROTEIN RAD51 HOMOLOG 4"/>
    <property type="match status" value="1"/>
</dbReference>
<keyword evidence="6" id="KW-0238">DNA-binding</keyword>
<dbReference type="EMBL" id="JAZGQO010000006">
    <property type="protein sequence ID" value="KAK6183750.1"/>
    <property type="molecule type" value="Genomic_DNA"/>
</dbReference>
<dbReference type="InterPro" id="IPR013632">
    <property type="entry name" value="Rad51_C"/>
</dbReference>
<dbReference type="AlphaFoldDB" id="A0AAN8Q621"/>
<dbReference type="CDD" id="cd19489">
    <property type="entry name" value="Rad51D"/>
    <property type="match status" value="1"/>
</dbReference>
<evidence type="ECO:0000256" key="3">
    <source>
        <dbReference type="ARBA" id="ARBA00022741"/>
    </source>
</evidence>
<dbReference type="PROSITE" id="PS50162">
    <property type="entry name" value="RECA_2"/>
    <property type="match status" value="1"/>
</dbReference>
<comment type="caution">
    <text evidence="11">The sequence shown here is derived from an EMBL/GenBank/DDBJ whole genome shotgun (WGS) entry which is preliminary data.</text>
</comment>
<dbReference type="GO" id="GO:0000724">
    <property type="term" value="P:double-strand break repair via homologous recombination"/>
    <property type="evidence" value="ECO:0007669"/>
    <property type="project" value="TreeGrafter"/>
</dbReference>